<protein>
    <submittedName>
        <fullName evidence="2">Uncharacterized protein</fullName>
    </submittedName>
</protein>
<sequence>MIHRVLFARWGAGALIAAVLIGGLPVAATAAPTSEGAQAAVEYTVEGEKYYLNKWDEVRFPKVFCPVAAPYLNKTRYNDKSGWRLPLGVEIRTGGKGIDANVDAIANDGGAWVGAGAGLSSAKNYGSKRNWVQVTLHCTASPS</sequence>
<accession>A0A5J5IZS1</accession>
<evidence type="ECO:0000256" key="1">
    <source>
        <dbReference type="SAM" id="SignalP"/>
    </source>
</evidence>
<keyword evidence="3" id="KW-1185">Reference proteome</keyword>
<feature type="chain" id="PRO_5023944636" evidence="1">
    <location>
        <begin position="31"/>
        <end position="143"/>
    </location>
</feature>
<dbReference type="Proteomes" id="UP000325827">
    <property type="component" value="Unassembled WGS sequence"/>
</dbReference>
<name>A0A5J5IZS1_9MICO</name>
<gene>
    <name evidence="2" type="ORF">F6B43_09900</name>
</gene>
<comment type="caution">
    <text evidence="2">The sequence shown here is derived from an EMBL/GenBank/DDBJ whole genome shotgun (WGS) entry which is preliminary data.</text>
</comment>
<dbReference type="EMBL" id="VYSA01000002">
    <property type="protein sequence ID" value="KAA9107745.1"/>
    <property type="molecule type" value="Genomic_DNA"/>
</dbReference>
<keyword evidence="1" id="KW-0732">Signal</keyword>
<evidence type="ECO:0000313" key="3">
    <source>
        <dbReference type="Proteomes" id="UP000325827"/>
    </source>
</evidence>
<proteinExistence type="predicted"/>
<feature type="signal peptide" evidence="1">
    <location>
        <begin position="1"/>
        <end position="30"/>
    </location>
</feature>
<organism evidence="2 3">
    <name type="scientific">Microbacterium rhizomatis</name>
    <dbReference type="NCBI Taxonomy" id="1631477"/>
    <lineage>
        <taxon>Bacteria</taxon>
        <taxon>Bacillati</taxon>
        <taxon>Actinomycetota</taxon>
        <taxon>Actinomycetes</taxon>
        <taxon>Micrococcales</taxon>
        <taxon>Microbacteriaceae</taxon>
        <taxon>Microbacterium</taxon>
    </lineage>
</organism>
<reference evidence="3" key="1">
    <citation type="submission" date="2019-09" db="EMBL/GenBank/DDBJ databases">
        <title>Mumia zhuanghuii sp. nov. isolated from the intestinal contents of plateau pika (Ochotona curzoniae) in the Qinghai-Tibet plateau of China.</title>
        <authorList>
            <person name="Tian Z."/>
        </authorList>
    </citation>
    <scope>NUCLEOTIDE SEQUENCE [LARGE SCALE GENOMIC DNA]</scope>
    <source>
        <strain evidence="3">JCM 30598</strain>
    </source>
</reference>
<evidence type="ECO:0000313" key="2">
    <source>
        <dbReference type="EMBL" id="KAA9107745.1"/>
    </source>
</evidence>
<dbReference type="RefSeq" id="WP_150448780.1">
    <property type="nucleotide sequence ID" value="NZ_VYSA01000002.1"/>
</dbReference>
<dbReference type="AlphaFoldDB" id="A0A5J5IZS1"/>